<dbReference type="Pfam" id="PF08246">
    <property type="entry name" value="Inhibitor_I29"/>
    <property type="match status" value="3"/>
</dbReference>
<dbReference type="Pfam" id="PF00858">
    <property type="entry name" value="ASC"/>
    <property type="match status" value="1"/>
</dbReference>
<dbReference type="Gene3D" id="3.30.1640.10">
    <property type="entry name" value="mini-chromosome maintenance (MCM) complex, chain A, domain 1"/>
    <property type="match status" value="1"/>
</dbReference>
<dbReference type="PRINTS" id="PR01658">
    <property type="entry name" value="MCMPROTEIN2"/>
</dbReference>
<dbReference type="InterPro" id="IPR041562">
    <property type="entry name" value="MCM_lid"/>
</dbReference>
<sequence length="2505" mass="281947">MQNLWCQQLTTPEMKYLLVLALCVATVFCFKHSNEKWIKFKELYNKVYSGPHEELRRAIFDSHLKTIKQHNDQYKLGKKSFRLGVNEYADLSNAEFRALMYGNKGSARKPSEDVDHARVYRAVNDVNEQLPTSVDIKNQAQCNSGWAVSTTGSVEGQHFLKTNELVELSEQNLIDCSYDEGNQACDGGLTDQAFEYMIKNKGIDTEDSYPYTAESSDTCKYDVANRGATISSYKEVESMNETALQSALAKIGPISVAIDSSHESFLLYHGGVYQEADCSQTELDQAVLVVGYGTDGGQDFWWVKNSWGKTWGLDGYIKMSRNNNNNCGIASQARYPIMKYLLVLALCVVSVFGVKHSDEKWIKFKELYNKVYSGPREELVRRAIFESHLKTIKQHNNEFELGHKSFRLGVNEYADLLNSEFRALMNGYKVSEKKPSEDVYRADANELLPASVDWRSKGAVTDIKNQAQCGSCWAFSTTGSVEGQHFLKTNELVALSEQNLMDCSYDEGNQACDGGLMDQAFEYIIKNKGIDTEDSYPYTAESSDTCKYDVANRGATISSYKDVESMNEAALQSASAKIGPISVAIDASHESFQLYESGVYEEPECSQTALDHGVLVVGYDTDSDSGKDFWLVKNSWGYSWGLNGYIKMSRNNNNNCGIASQASYPIVLVSFVRFEMLAMASFSLRCFVVLLVFVSPISSFNEELEYDWHKFKMAFNKQYPSDLEENIRKSFFEANVKLIASHNRDFDLGLTTFTLGLNFFADMTNDEFRSLMNGFRAGNQSQSSEHIYSMTVKHAASLPRSVDWRAKGVVTPVKNQEACGSCWAFSATGSVEGAHALSTGNLVSLSEQNLIDCSRKQGNQGCNGGWMDYAFEYIIANHGIDTEESYPYEARDGQCKFDPNTVGATISSYVDIKSGDEGALQQASAQIGPISVAIDASSNKFQFYKGGVYSDPHCSTVALDHGVLVVGYGDQSGLDYWLVKNSWGGSWGMQGYILMTRNKRNQCGIATKASYPEPSSEAVSSTRSSRRNADPVTSSPGRNLPPFEDESELLGDARQLEDEGDGEELFGDNLEADYRAIPALDVYDPNVLDDSEYDVMSENDRLAAEDEMRTRDRTEGVTTGRMRRGLLYDDSDDERPARKRRLAERAAEGLPAVDEEMIESVDNLEDMKGHTVREWVSLIGPRTEIFNRFKNFLRSFVDAKGHNVYRDKIRQMCEDNKQNFEVNYNYLAQEQHVLAYFLPEAPAEMLKIFDEAAKDVVLSMFPQYERITKEIHVCISDLPLLEEIRSLRQLHLNQLIRTCGVVTSTTPILPQLSIIKFNCNKCNYVLGPFVQSQNQEVRPGSCPECQSTGPFDLNMEETVYQNYQRITIQESPSKVAAGRLPRSKDSILLADLCDSCKPGDEIELTGIYSNNYDGSLNTAQGFPVFATVIVANHISKSEDKLAAKNLTDDDIQNIQALAKDERIAERIIATIAPSIYGHDDIKCAVALALFGGESKNPGLKHKVRGDINVLLCGDPGTAKSQVLKYVEKIAPRAVFSTGQGASAVGLTAYVQRNPVSREWTLEAGALVLADKGVCLIDEFDKMNEQDRTSIHEAMEQQSISISKAGIITSLQARCSVIAAANPIGGRYDTSLTFSENVDLSEPILSRFDILCVVKDTVDPVEDERLAKFVVKSHVRHHPAQTGAEEPEEDIIEPNRIERIPQDLMRKYIMYAREKIRPKLQNMDQDKISSMYAELRRESAVTGSIPITVRHIESMIRMSEAFARMHLREYVNEDDVNMAIRVMLESFIETQKFSNFSRYLTYKRDNNELLHFLLKQLVQDQMSYVRNRYGSMQEVVEVVEKDLLDSAREINITNLQPFFEIFSLDFDGEMRNDQKTDTESERFVFNIKHKYSLFSGATSLFSTITLTVNPAFDGVNGVMMSADASLKFAQLSFAISTNSTIREELHGAFGDRTSRHSVDRSLLPVHVGTAVELVQSLVSAIHRRFRFGSGVCNCNPFAAPPDRPVAVGQVFSKFIGNTTLIGVPHILRKKSVFWLLAYIACVALSISQSLTSARNYINQVSHQSIQVESEQSLPWPSITVCNNVVMRLGYLNSKKVPDYVNIGNLTCDLRTNETYVADVREKNVEIVANYVRRNLSEEERWNQSFARDDWLKQCTFDYEPCNFTDKDQFYEFNNPYDGNCFTFNPAFAPDGGIKKYIDSKLKLKFVRHGVGYQLAGKQTYISVLVHSPGTTPVMDLPEAVNVYDTQNVNLGLRLIKKDFMLKAGFAVPTCVVDGPDGDEFRRSNIYYTDKTPYRYSLEACMKSCLQTKVLAPCKKLDATFSIVSNQTWENTFKLELPPIIACNKTENVQLGIWACRCPFPCRYNQYSPSLDTTTFDTQTEQGNCQASGDSDEEKSMSSMKVTVQFMSNIYDYNKEMLDYDLTQFLGFLGGNISLWLGLCVLSLLELVELVWDMIVVSWRYKRRSRKRKKKFVRQFPAYEEQAYAYDGFLATCTNRKRVTRVTRPIT</sequence>
<organism evidence="40 41">
    <name type="scientific">Strigamia maritima</name>
    <name type="common">European centipede</name>
    <name type="synonym">Geophilus maritimus</name>
    <dbReference type="NCBI Taxonomy" id="126957"/>
    <lineage>
        <taxon>Eukaryota</taxon>
        <taxon>Metazoa</taxon>
        <taxon>Ecdysozoa</taxon>
        <taxon>Arthropoda</taxon>
        <taxon>Myriapoda</taxon>
        <taxon>Chilopoda</taxon>
        <taxon>Pleurostigmophora</taxon>
        <taxon>Geophilomorpha</taxon>
        <taxon>Linotaeniidae</taxon>
        <taxon>Strigamia</taxon>
    </lineage>
</organism>
<keyword evidence="33" id="KW-0131">Cell cycle</keyword>
<evidence type="ECO:0000256" key="32">
    <source>
        <dbReference type="ARBA" id="ARBA00023303"/>
    </source>
</evidence>
<evidence type="ECO:0000256" key="36">
    <source>
        <dbReference type="RuleBase" id="RU000679"/>
    </source>
</evidence>
<dbReference type="InterPro" id="IPR059098">
    <property type="entry name" value="WHD_MCM2"/>
</dbReference>
<evidence type="ECO:0000256" key="7">
    <source>
        <dbReference type="ARBA" id="ARBA00012551"/>
    </source>
</evidence>
<keyword evidence="23 38" id="KW-1133">Transmembrane helix</keyword>
<dbReference type="HOGENOM" id="CLU_228506_0_0_1"/>
<evidence type="ECO:0000256" key="10">
    <source>
        <dbReference type="ARBA" id="ARBA00022454"/>
    </source>
</evidence>
<dbReference type="STRING" id="126957.T1J3P5"/>
<comment type="similarity">
    <text evidence="4 36">Belongs to the amiloride-sensitive sodium channel (TC 1.A.6) family.</text>
</comment>
<keyword evidence="15" id="KW-0479">Metal-binding</keyword>
<comment type="catalytic activity">
    <reaction evidence="34">
        <text>ATP + H2O = ADP + phosphate + H(+)</text>
        <dbReference type="Rhea" id="RHEA:13065"/>
        <dbReference type="ChEBI" id="CHEBI:15377"/>
        <dbReference type="ChEBI" id="CHEBI:15378"/>
        <dbReference type="ChEBI" id="CHEBI:30616"/>
        <dbReference type="ChEBI" id="CHEBI:43474"/>
        <dbReference type="ChEBI" id="CHEBI:456216"/>
        <dbReference type="EC" id="3.6.4.12"/>
    </reaction>
    <physiologicalReaction direction="left-to-right" evidence="34">
        <dbReference type="Rhea" id="RHEA:13066"/>
    </physiologicalReaction>
</comment>
<evidence type="ECO:0000256" key="29">
    <source>
        <dbReference type="ARBA" id="ARBA00023157"/>
    </source>
</evidence>
<dbReference type="PROSITE" id="PS00640">
    <property type="entry name" value="THIOL_PROTEASE_ASN"/>
    <property type="match status" value="2"/>
</dbReference>
<keyword evidence="32 36" id="KW-0407">Ion channel</keyword>
<evidence type="ECO:0000256" key="2">
    <source>
        <dbReference type="ARBA" id="ARBA00004141"/>
    </source>
</evidence>
<keyword evidence="28" id="KW-0865">Zymogen</keyword>
<dbReference type="GO" id="GO:0000228">
    <property type="term" value="C:nuclear chromosome"/>
    <property type="evidence" value="ECO:0007669"/>
    <property type="project" value="UniProtKB-ARBA"/>
</dbReference>
<evidence type="ECO:0000256" key="28">
    <source>
        <dbReference type="ARBA" id="ARBA00023145"/>
    </source>
</evidence>
<dbReference type="Gene3D" id="3.40.50.300">
    <property type="entry name" value="P-loop containing nucleotide triphosphate hydrolases"/>
    <property type="match status" value="1"/>
</dbReference>
<feature type="domain" description="MCM C-terminal AAA(+) ATPase" evidence="39">
    <location>
        <begin position="1463"/>
        <end position="1669"/>
    </location>
</feature>
<keyword evidence="11 36" id="KW-0894">Sodium channel</keyword>
<dbReference type="CDD" id="cd02248">
    <property type="entry name" value="Peptidase_C1A"/>
    <property type="match status" value="3"/>
</dbReference>
<keyword evidence="41" id="KW-1185">Reference proteome</keyword>
<keyword evidence="16" id="KW-0547">Nucleotide-binding</keyword>
<dbReference type="GO" id="GO:0008270">
    <property type="term" value="F:zinc ion binding"/>
    <property type="evidence" value="ECO:0007669"/>
    <property type="project" value="UniProtKB-KW"/>
</dbReference>
<evidence type="ECO:0000256" key="18">
    <source>
        <dbReference type="ARBA" id="ARBA00022801"/>
    </source>
</evidence>
<keyword evidence="19" id="KW-0347">Helicase</keyword>
<dbReference type="InterPro" id="IPR025661">
    <property type="entry name" value="Pept_asp_AS"/>
</dbReference>
<dbReference type="Pfam" id="PF12619">
    <property type="entry name" value="MCM2_N"/>
    <property type="match status" value="1"/>
</dbReference>
<dbReference type="InterPro" id="IPR018525">
    <property type="entry name" value="MCM_CS"/>
</dbReference>
<dbReference type="PRINTS" id="PR01657">
    <property type="entry name" value="MCMFAMILY"/>
</dbReference>
<dbReference type="EnsemblMetazoa" id="SMAR008214-RA">
    <property type="protein sequence ID" value="SMAR008214-PA"/>
    <property type="gene ID" value="SMAR008214"/>
</dbReference>
<evidence type="ECO:0000256" key="9">
    <source>
        <dbReference type="ARBA" id="ARBA00022448"/>
    </source>
</evidence>
<dbReference type="Pfam" id="PF23669">
    <property type="entry name" value="WHD_MCM2"/>
    <property type="match status" value="1"/>
</dbReference>
<evidence type="ECO:0000256" key="30">
    <source>
        <dbReference type="ARBA" id="ARBA00023201"/>
    </source>
</evidence>
<dbReference type="SUPFAM" id="SSF52540">
    <property type="entry name" value="P-loop containing nucleoside triphosphate hydrolases"/>
    <property type="match status" value="1"/>
</dbReference>
<dbReference type="SMART" id="SM00350">
    <property type="entry name" value="MCM"/>
    <property type="match status" value="1"/>
</dbReference>
<dbReference type="SUPFAM" id="SSF50249">
    <property type="entry name" value="Nucleic acid-binding proteins"/>
    <property type="match status" value="1"/>
</dbReference>
<evidence type="ECO:0000256" key="1">
    <source>
        <dbReference type="ARBA" id="ARBA00004123"/>
    </source>
</evidence>
<evidence type="ECO:0000256" key="14">
    <source>
        <dbReference type="ARBA" id="ARBA00022705"/>
    </source>
</evidence>
<dbReference type="GO" id="GO:0016020">
    <property type="term" value="C:membrane"/>
    <property type="evidence" value="ECO:0007669"/>
    <property type="project" value="UniProtKB-SubCell"/>
</dbReference>
<evidence type="ECO:0000256" key="23">
    <source>
        <dbReference type="ARBA" id="ARBA00022989"/>
    </source>
</evidence>
<protein>
    <recommendedName>
        <fullName evidence="8">DNA replication licensing factor MCM2</fullName>
        <ecNumber evidence="7">3.6.4.12</ecNumber>
    </recommendedName>
    <alternativeName>
        <fullName evidence="35">DNA replication licensing factor mcm2</fullName>
    </alternativeName>
</protein>
<dbReference type="InterPro" id="IPR033762">
    <property type="entry name" value="MCM_OB"/>
</dbReference>
<dbReference type="GO" id="GO:0043138">
    <property type="term" value="F:3'-5' DNA helicase activity"/>
    <property type="evidence" value="ECO:0007669"/>
    <property type="project" value="TreeGrafter"/>
</dbReference>
<evidence type="ECO:0000256" key="4">
    <source>
        <dbReference type="ARBA" id="ARBA00007193"/>
    </source>
</evidence>
<dbReference type="SMART" id="SM00645">
    <property type="entry name" value="Pept_C1"/>
    <property type="match status" value="3"/>
</dbReference>
<keyword evidence="27 38" id="KW-0472">Membrane</keyword>
<keyword evidence="13 36" id="KW-0812">Transmembrane</keyword>
<reference evidence="41" key="1">
    <citation type="submission" date="2011-05" db="EMBL/GenBank/DDBJ databases">
        <authorList>
            <person name="Richards S.R."/>
            <person name="Qu J."/>
            <person name="Jiang H."/>
            <person name="Jhangiani S.N."/>
            <person name="Agravi P."/>
            <person name="Goodspeed R."/>
            <person name="Gross S."/>
            <person name="Mandapat C."/>
            <person name="Jackson L."/>
            <person name="Mathew T."/>
            <person name="Pu L."/>
            <person name="Thornton R."/>
            <person name="Saada N."/>
            <person name="Wilczek-Boney K.B."/>
            <person name="Lee S."/>
            <person name="Kovar C."/>
            <person name="Wu Y."/>
            <person name="Scherer S.E."/>
            <person name="Worley K.C."/>
            <person name="Muzny D.M."/>
            <person name="Gibbs R."/>
        </authorList>
    </citation>
    <scope>NUCLEOTIDE SEQUENCE</scope>
    <source>
        <strain evidence="41">Brora</strain>
    </source>
</reference>
<evidence type="ECO:0000256" key="6">
    <source>
        <dbReference type="ARBA" id="ARBA00008455"/>
    </source>
</evidence>
<dbReference type="Pfam" id="PF17207">
    <property type="entry name" value="MCM_OB"/>
    <property type="match status" value="1"/>
</dbReference>
<dbReference type="InterPro" id="IPR012340">
    <property type="entry name" value="NA-bd_OB-fold"/>
</dbReference>
<dbReference type="InterPro" id="IPR025660">
    <property type="entry name" value="Pept_his_AS"/>
</dbReference>
<feature type="transmembrane region" description="Helical" evidence="38">
    <location>
        <begin position="2433"/>
        <end position="2459"/>
    </location>
</feature>
<evidence type="ECO:0000256" key="26">
    <source>
        <dbReference type="ARBA" id="ARBA00023125"/>
    </source>
</evidence>
<evidence type="ECO:0000256" key="16">
    <source>
        <dbReference type="ARBA" id="ARBA00022741"/>
    </source>
</evidence>
<evidence type="ECO:0000256" key="19">
    <source>
        <dbReference type="ARBA" id="ARBA00022806"/>
    </source>
</evidence>
<keyword evidence="30 36" id="KW-0739">Sodium transport</keyword>
<reference evidence="40" key="2">
    <citation type="submission" date="2015-02" db="UniProtKB">
        <authorList>
            <consortium name="EnsemblMetazoa"/>
        </authorList>
    </citation>
    <scope>IDENTIFICATION</scope>
</reference>
<evidence type="ECO:0000256" key="17">
    <source>
        <dbReference type="ARBA" id="ARBA00022771"/>
    </source>
</evidence>
<dbReference type="EMBL" id="JH431830">
    <property type="status" value="NOT_ANNOTATED_CDS"/>
    <property type="molecule type" value="Genomic_DNA"/>
</dbReference>
<dbReference type="GO" id="GO:0005272">
    <property type="term" value="F:sodium channel activity"/>
    <property type="evidence" value="ECO:0007669"/>
    <property type="project" value="UniProtKB-KW"/>
</dbReference>
<dbReference type="SMART" id="SM00848">
    <property type="entry name" value="Inhibitor_I29"/>
    <property type="match status" value="3"/>
</dbReference>
<dbReference type="PROSITE" id="PS00139">
    <property type="entry name" value="THIOL_PROTEASE_CYS"/>
    <property type="match status" value="2"/>
</dbReference>
<evidence type="ECO:0000256" key="5">
    <source>
        <dbReference type="ARBA" id="ARBA00008010"/>
    </source>
</evidence>
<dbReference type="FunFam" id="2.20.28.10:FF:000002">
    <property type="entry name" value="DNA helicase"/>
    <property type="match status" value="1"/>
</dbReference>
<dbReference type="FunFam" id="3.30.1640.10:FF:000005">
    <property type="entry name" value="DNA helicase"/>
    <property type="match status" value="1"/>
</dbReference>
<keyword evidence="14" id="KW-0235">DNA replication</keyword>
<evidence type="ECO:0000256" key="13">
    <source>
        <dbReference type="ARBA" id="ARBA00022692"/>
    </source>
</evidence>
<dbReference type="FunFam" id="3.40.50.300:FF:000138">
    <property type="entry name" value="DNA helicase"/>
    <property type="match status" value="1"/>
</dbReference>
<dbReference type="InterPro" id="IPR008045">
    <property type="entry name" value="MCM2"/>
</dbReference>
<keyword evidence="12" id="KW-0645">Protease</keyword>
<dbReference type="GO" id="GO:1902975">
    <property type="term" value="P:mitotic DNA replication initiation"/>
    <property type="evidence" value="ECO:0007669"/>
    <property type="project" value="TreeGrafter"/>
</dbReference>
<comment type="similarity">
    <text evidence="6">Belongs to the peptidase C1 family.</text>
</comment>
<evidence type="ECO:0000313" key="40">
    <source>
        <dbReference type="EnsemblMetazoa" id="SMAR008214-PA"/>
    </source>
</evidence>
<evidence type="ECO:0000256" key="3">
    <source>
        <dbReference type="ARBA" id="ARBA00004286"/>
    </source>
</evidence>
<accession>T1J3P5</accession>
<keyword evidence="17" id="KW-0863">Zinc-finger</keyword>
<dbReference type="GO" id="GO:0042555">
    <property type="term" value="C:MCM complex"/>
    <property type="evidence" value="ECO:0007669"/>
    <property type="project" value="InterPro"/>
</dbReference>
<keyword evidence="21" id="KW-0862">Zinc</keyword>
<dbReference type="PROSITE" id="PS50051">
    <property type="entry name" value="MCM_2"/>
    <property type="match status" value="1"/>
</dbReference>
<dbReference type="InterPro" id="IPR013201">
    <property type="entry name" value="Prot_inhib_I29"/>
</dbReference>
<keyword evidence="20" id="KW-0788">Thiol protease</keyword>
<feature type="region of interest" description="Disordered" evidence="37">
    <location>
        <begin position="1104"/>
        <end position="1138"/>
    </location>
</feature>
<evidence type="ECO:0000256" key="24">
    <source>
        <dbReference type="ARBA" id="ARBA00023053"/>
    </source>
</evidence>
<evidence type="ECO:0000256" key="33">
    <source>
        <dbReference type="ARBA" id="ARBA00023306"/>
    </source>
</evidence>
<keyword evidence="10" id="KW-0158">Chromosome</keyword>
<evidence type="ECO:0000259" key="39">
    <source>
        <dbReference type="PROSITE" id="PS50051"/>
    </source>
</evidence>
<keyword evidence="29" id="KW-1015">Disulfide bond</keyword>
<evidence type="ECO:0000256" key="15">
    <source>
        <dbReference type="ARBA" id="ARBA00022723"/>
    </source>
</evidence>
<dbReference type="Gene3D" id="2.20.28.10">
    <property type="match status" value="1"/>
</dbReference>
<dbReference type="Pfam" id="PF00493">
    <property type="entry name" value="MCM"/>
    <property type="match status" value="1"/>
</dbReference>
<evidence type="ECO:0000256" key="8">
    <source>
        <dbReference type="ARBA" id="ARBA00018925"/>
    </source>
</evidence>
<evidence type="ECO:0000256" key="22">
    <source>
        <dbReference type="ARBA" id="ARBA00022840"/>
    </source>
</evidence>
<evidence type="ECO:0000256" key="35">
    <source>
        <dbReference type="ARBA" id="ARBA00074927"/>
    </source>
</evidence>
<dbReference type="PANTHER" id="PTHR11630">
    <property type="entry name" value="DNA REPLICATION LICENSING FACTOR MCM FAMILY MEMBER"/>
    <property type="match status" value="1"/>
</dbReference>
<dbReference type="GO" id="GO:0000727">
    <property type="term" value="P:double-strand break repair via break-induced replication"/>
    <property type="evidence" value="ECO:0007669"/>
    <property type="project" value="TreeGrafter"/>
</dbReference>
<dbReference type="InterPro" id="IPR001873">
    <property type="entry name" value="ENaC"/>
</dbReference>
<dbReference type="eggNOG" id="KOG0477">
    <property type="taxonomic scope" value="Eukaryota"/>
</dbReference>
<dbReference type="InterPro" id="IPR001208">
    <property type="entry name" value="MCM_dom"/>
</dbReference>
<dbReference type="Pfam" id="PF00112">
    <property type="entry name" value="Peptidase_C1"/>
    <property type="match status" value="3"/>
</dbReference>
<keyword evidence="31" id="KW-0539">Nucleus</keyword>
<keyword evidence="24" id="KW-0915">Sodium</keyword>
<dbReference type="GO" id="GO:0016887">
    <property type="term" value="F:ATP hydrolysis activity"/>
    <property type="evidence" value="ECO:0007669"/>
    <property type="project" value="RHEA"/>
</dbReference>
<dbReference type="InterPro" id="IPR038765">
    <property type="entry name" value="Papain-like_cys_pep_sf"/>
</dbReference>
<dbReference type="Pfam" id="PF17855">
    <property type="entry name" value="MCM_lid"/>
    <property type="match status" value="1"/>
</dbReference>
<dbReference type="InterPro" id="IPR000169">
    <property type="entry name" value="Pept_cys_AS"/>
</dbReference>
<evidence type="ECO:0000256" key="25">
    <source>
        <dbReference type="ARBA" id="ARBA00023065"/>
    </source>
</evidence>
<dbReference type="PANTHER" id="PTHR11630:SF44">
    <property type="entry name" value="DNA REPLICATION LICENSING FACTOR MCM2"/>
    <property type="match status" value="1"/>
</dbReference>
<evidence type="ECO:0000256" key="27">
    <source>
        <dbReference type="ARBA" id="ARBA00023136"/>
    </source>
</evidence>
<dbReference type="eggNOG" id="KOG4294">
    <property type="taxonomic scope" value="Eukaryota"/>
</dbReference>
<feature type="compositionally biased region" description="Basic and acidic residues" evidence="37">
    <location>
        <begin position="1104"/>
        <end position="1115"/>
    </location>
</feature>
<evidence type="ECO:0000256" key="31">
    <source>
        <dbReference type="ARBA" id="ARBA00023242"/>
    </source>
</evidence>
<dbReference type="InterPro" id="IPR031327">
    <property type="entry name" value="MCM"/>
</dbReference>
<evidence type="ECO:0000256" key="37">
    <source>
        <dbReference type="SAM" id="MobiDB-lite"/>
    </source>
</evidence>
<evidence type="ECO:0000256" key="21">
    <source>
        <dbReference type="ARBA" id="ARBA00022833"/>
    </source>
</evidence>
<dbReference type="Pfam" id="PF14551">
    <property type="entry name" value="MCM_N"/>
    <property type="match status" value="1"/>
</dbReference>
<keyword evidence="25 36" id="KW-0406">Ion transport</keyword>
<dbReference type="GO" id="GO:0008234">
    <property type="term" value="F:cysteine-type peptidase activity"/>
    <property type="evidence" value="ECO:0007669"/>
    <property type="project" value="UniProtKB-KW"/>
</dbReference>
<evidence type="ECO:0000256" key="34">
    <source>
        <dbReference type="ARBA" id="ARBA00048432"/>
    </source>
</evidence>
<keyword evidence="22" id="KW-0067">ATP-binding</keyword>
<keyword evidence="9 36" id="KW-0813">Transport</keyword>
<evidence type="ECO:0000313" key="41">
    <source>
        <dbReference type="Proteomes" id="UP000014500"/>
    </source>
</evidence>
<dbReference type="CDD" id="cd17753">
    <property type="entry name" value="MCM2"/>
    <property type="match status" value="1"/>
</dbReference>
<proteinExistence type="inferred from homology"/>
<dbReference type="InterPro" id="IPR000668">
    <property type="entry name" value="Peptidase_C1A_C"/>
</dbReference>
<dbReference type="GO" id="GO:0003697">
    <property type="term" value="F:single-stranded DNA binding"/>
    <property type="evidence" value="ECO:0007669"/>
    <property type="project" value="TreeGrafter"/>
</dbReference>
<dbReference type="GO" id="GO:0006508">
    <property type="term" value="P:proteolysis"/>
    <property type="evidence" value="ECO:0007669"/>
    <property type="project" value="UniProtKB-KW"/>
</dbReference>
<dbReference type="EC" id="3.6.4.12" evidence="7"/>
<name>T1J3P5_STRMM</name>
<evidence type="ECO:0000256" key="20">
    <source>
        <dbReference type="ARBA" id="ARBA00022807"/>
    </source>
</evidence>
<dbReference type="Gene3D" id="2.40.50.140">
    <property type="entry name" value="Nucleic acid-binding proteins"/>
    <property type="match status" value="1"/>
</dbReference>
<dbReference type="InterPro" id="IPR027925">
    <property type="entry name" value="MCM_N"/>
</dbReference>
<evidence type="ECO:0000256" key="38">
    <source>
        <dbReference type="SAM" id="Phobius"/>
    </source>
</evidence>
<dbReference type="PROSITE" id="PS00847">
    <property type="entry name" value="MCM_1"/>
    <property type="match status" value="1"/>
</dbReference>
<keyword evidence="18" id="KW-0378">Hydrolase</keyword>
<dbReference type="PROSITE" id="PS00639">
    <property type="entry name" value="THIOL_PROTEASE_HIS"/>
    <property type="match status" value="2"/>
</dbReference>
<evidence type="ECO:0000256" key="12">
    <source>
        <dbReference type="ARBA" id="ARBA00022670"/>
    </source>
</evidence>
<dbReference type="SUPFAM" id="SSF54001">
    <property type="entry name" value="Cysteine proteinases"/>
    <property type="match status" value="3"/>
</dbReference>
<dbReference type="GO" id="GO:0017116">
    <property type="term" value="F:single-stranded DNA helicase activity"/>
    <property type="evidence" value="ECO:0007669"/>
    <property type="project" value="TreeGrafter"/>
</dbReference>
<dbReference type="eggNOG" id="KOG1543">
    <property type="taxonomic scope" value="Eukaryota"/>
</dbReference>
<evidence type="ECO:0000256" key="11">
    <source>
        <dbReference type="ARBA" id="ARBA00022461"/>
    </source>
</evidence>
<keyword evidence="26" id="KW-0238">DNA-binding</keyword>
<dbReference type="Proteomes" id="UP000014500">
    <property type="component" value="Unassembled WGS sequence"/>
</dbReference>
<dbReference type="FunFam" id="3.90.70.10:FF:000006">
    <property type="entry name" value="Cathepsin S"/>
    <property type="match status" value="3"/>
</dbReference>
<dbReference type="Gene3D" id="1.10.287.770">
    <property type="entry name" value="YojJ-like"/>
    <property type="match status" value="1"/>
</dbReference>
<dbReference type="InterPro" id="IPR027417">
    <property type="entry name" value="P-loop_NTPase"/>
</dbReference>
<comment type="similarity">
    <text evidence="5">Belongs to the MCM family.</text>
</comment>
<feature type="region of interest" description="Disordered" evidence="37">
    <location>
        <begin position="1008"/>
        <end position="1045"/>
    </location>
</feature>
<dbReference type="InterPro" id="IPR039417">
    <property type="entry name" value="Peptidase_C1A_papain-like"/>
</dbReference>
<dbReference type="Gene3D" id="3.90.70.10">
    <property type="entry name" value="Cysteine proteinases"/>
    <property type="match status" value="3"/>
</dbReference>
<dbReference type="GO" id="GO:0005524">
    <property type="term" value="F:ATP binding"/>
    <property type="evidence" value="ECO:0007669"/>
    <property type="project" value="UniProtKB-KW"/>
</dbReference>
<comment type="subcellular location">
    <subcellularLocation>
        <location evidence="3">Chromosome</location>
    </subcellularLocation>
    <subcellularLocation>
        <location evidence="2">Membrane</location>
        <topology evidence="2">Multi-pass membrane protein</topology>
    </subcellularLocation>
    <subcellularLocation>
        <location evidence="1">Nucleus</location>
    </subcellularLocation>
</comment>